<keyword evidence="5 7" id="KW-0418">Kinase</keyword>
<keyword evidence="2 5" id="KW-0547">Nucleotide-binding</keyword>
<evidence type="ECO:0000313" key="7">
    <source>
        <dbReference type="EMBL" id="KAA2217066.1"/>
    </source>
</evidence>
<evidence type="ECO:0000256" key="6">
    <source>
        <dbReference type="NCBIfam" id="TIGR00152"/>
    </source>
</evidence>
<comment type="similarity">
    <text evidence="1 5">Belongs to the CoaE family.</text>
</comment>
<feature type="binding site" evidence="5">
    <location>
        <begin position="11"/>
        <end position="16"/>
    </location>
    <ligand>
        <name>ATP</name>
        <dbReference type="ChEBI" id="CHEBI:30616"/>
    </ligand>
</feature>
<dbReference type="EC" id="2.7.1.24" evidence="5 6"/>
<dbReference type="SUPFAM" id="SSF52540">
    <property type="entry name" value="P-loop containing nucleoside triphosphate hydrolases"/>
    <property type="match status" value="1"/>
</dbReference>
<keyword evidence="5" id="KW-0963">Cytoplasm</keyword>
<dbReference type="NCBIfam" id="TIGR00152">
    <property type="entry name" value="dephospho-CoA kinase"/>
    <property type="match status" value="1"/>
</dbReference>
<comment type="caution">
    <text evidence="7">The sequence shown here is derived from an EMBL/GenBank/DDBJ whole genome shotgun (WGS) entry which is preliminary data.</text>
</comment>
<dbReference type="Proteomes" id="UP000323188">
    <property type="component" value="Unassembled WGS sequence"/>
</dbReference>
<evidence type="ECO:0000256" key="5">
    <source>
        <dbReference type="HAMAP-Rule" id="MF_00376"/>
    </source>
</evidence>
<dbReference type="EMBL" id="VUOE01000002">
    <property type="protein sequence ID" value="KAA2217066.1"/>
    <property type="molecule type" value="Genomic_DNA"/>
</dbReference>
<dbReference type="GO" id="GO:0005524">
    <property type="term" value="F:ATP binding"/>
    <property type="evidence" value="ECO:0007669"/>
    <property type="project" value="UniProtKB-UniRule"/>
</dbReference>
<dbReference type="GO" id="GO:0005737">
    <property type="term" value="C:cytoplasm"/>
    <property type="evidence" value="ECO:0007669"/>
    <property type="project" value="UniProtKB-SubCell"/>
</dbReference>
<dbReference type="GO" id="GO:0004140">
    <property type="term" value="F:dephospho-CoA kinase activity"/>
    <property type="evidence" value="ECO:0007669"/>
    <property type="project" value="UniProtKB-UniRule"/>
</dbReference>
<dbReference type="PRINTS" id="PR00988">
    <property type="entry name" value="URIDINKINASE"/>
</dbReference>
<evidence type="ECO:0000256" key="2">
    <source>
        <dbReference type="ARBA" id="ARBA00022741"/>
    </source>
</evidence>
<dbReference type="PANTHER" id="PTHR10695">
    <property type="entry name" value="DEPHOSPHO-COA KINASE-RELATED"/>
    <property type="match status" value="1"/>
</dbReference>
<evidence type="ECO:0000313" key="8">
    <source>
        <dbReference type="Proteomes" id="UP000323188"/>
    </source>
</evidence>
<evidence type="ECO:0000256" key="4">
    <source>
        <dbReference type="ARBA" id="ARBA00022993"/>
    </source>
</evidence>
<dbReference type="CDD" id="cd02022">
    <property type="entry name" value="DPCK"/>
    <property type="match status" value="1"/>
</dbReference>
<keyword evidence="5 7" id="KW-0808">Transferase</keyword>
<dbReference type="InterPro" id="IPR001977">
    <property type="entry name" value="Depp_CoAkinase"/>
</dbReference>
<evidence type="ECO:0000256" key="1">
    <source>
        <dbReference type="ARBA" id="ARBA00009018"/>
    </source>
</evidence>
<sequence length="194" mass="22138">MKIIGLTGGIGSGKTTVAKMFEELGVPIYNSDLEAKKLMHTSKTIRKKLVDLFGETAYHDGKLNRSYIAKSVFNDPLLLKRLNKIVHPVVRKHFVKWSETQNAPYVIQETALLFENEAQGLYDKVILITAPMEVRIKRLLERDNATREEILARMNNQLEDSKKLPLADYVIENVNLEKTSAKVDEIHSRILDFS</sequence>
<dbReference type="Pfam" id="PF01121">
    <property type="entry name" value="CoaE"/>
    <property type="match status" value="1"/>
</dbReference>
<gene>
    <name evidence="5" type="primary">coaE</name>
    <name evidence="7" type="ORF">F0361_13895</name>
</gene>
<comment type="catalytic activity">
    <reaction evidence="5">
        <text>3'-dephospho-CoA + ATP = ADP + CoA + H(+)</text>
        <dbReference type="Rhea" id="RHEA:18245"/>
        <dbReference type="ChEBI" id="CHEBI:15378"/>
        <dbReference type="ChEBI" id="CHEBI:30616"/>
        <dbReference type="ChEBI" id="CHEBI:57287"/>
        <dbReference type="ChEBI" id="CHEBI:57328"/>
        <dbReference type="ChEBI" id="CHEBI:456216"/>
        <dbReference type="EC" id="2.7.1.24"/>
    </reaction>
</comment>
<reference evidence="7 8" key="1">
    <citation type="submission" date="2019-09" db="EMBL/GenBank/DDBJ databases">
        <authorList>
            <person name="Khan S.A."/>
            <person name="Jeon C.O."/>
            <person name="Chun B.H."/>
            <person name="Jeong S.E."/>
        </authorList>
    </citation>
    <scope>NUCLEOTIDE SEQUENCE [LARGE SCALE GENOMIC DNA]</scope>
    <source>
        <strain evidence="7 8">KCTC 42508</strain>
    </source>
</reference>
<dbReference type="RefSeq" id="WP_154919410.1">
    <property type="nucleotide sequence ID" value="NZ_VUOE01000002.1"/>
</dbReference>
<dbReference type="AlphaFoldDB" id="A0A5B2TR82"/>
<evidence type="ECO:0000256" key="3">
    <source>
        <dbReference type="ARBA" id="ARBA00022840"/>
    </source>
</evidence>
<accession>A0A5B2TR82</accession>
<dbReference type="UniPathway" id="UPA00241">
    <property type="reaction ID" value="UER00356"/>
</dbReference>
<dbReference type="PROSITE" id="PS51219">
    <property type="entry name" value="DPCK"/>
    <property type="match status" value="1"/>
</dbReference>
<keyword evidence="4 5" id="KW-0173">Coenzyme A biosynthesis</keyword>
<comment type="subcellular location">
    <subcellularLocation>
        <location evidence="5">Cytoplasm</location>
    </subcellularLocation>
</comment>
<dbReference type="InterPro" id="IPR027417">
    <property type="entry name" value="P-loop_NTPase"/>
</dbReference>
<dbReference type="Gene3D" id="3.40.50.300">
    <property type="entry name" value="P-loop containing nucleotide triphosphate hydrolases"/>
    <property type="match status" value="1"/>
</dbReference>
<comment type="pathway">
    <text evidence="5">Cofactor biosynthesis; coenzyme A biosynthesis; CoA from (R)-pantothenate: step 5/5.</text>
</comment>
<dbReference type="PANTHER" id="PTHR10695:SF46">
    <property type="entry name" value="BIFUNCTIONAL COENZYME A SYNTHASE-RELATED"/>
    <property type="match status" value="1"/>
</dbReference>
<dbReference type="HAMAP" id="MF_00376">
    <property type="entry name" value="Dephospho_CoA_kinase"/>
    <property type="match status" value="1"/>
</dbReference>
<protein>
    <recommendedName>
        <fullName evidence="5 6">Dephospho-CoA kinase</fullName>
        <ecNumber evidence="5 6">2.7.1.24</ecNumber>
    </recommendedName>
    <alternativeName>
        <fullName evidence="5">Dephosphocoenzyme A kinase</fullName>
    </alternativeName>
</protein>
<name>A0A5B2TR82_9FLAO</name>
<comment type="function">
    <text evidence="5">Catalyzes the phosphorylation of the 3'-hydroxyl group of dephosphocoenzyme A to form coenzyme A.</text>
</comment>
<keyword evidence="3 5" id="KW-0067">ATP-binding</keyword>
<organism evidence="7 8">
    <name type="scientific">Maribacter flavus</name>
    <dbReference type="NCBI Taxonomy" id="1658664"/>
    <lineage>
        <taxon>Bacteria</taxon>
        <taxon>Pseudomonadati</taxon>
        <taxon>Bacteroidota</taxon>
        <taxon>Flavobacteriia</taxon>
        <taxon>Flavobacteriales</taxon>
        <taxon>Flavobacteriaceae</taxon>
        <taxon>Maribacter</taxon>
    </lineage>
</organism>
<dbReference type="GO" id="GO:0015937">
    <property type="term" value="P:coenzyme A biosynthetic process"/>
    <property type="evidence" value="ECO:0007669"/>
    <property type="project" value="UniProtKB-UniRule"/>
</dbReference>
<proteinExistence type="inferred from homology"/>